<dbReference type="RefSeq" id="WP_267931117.1">
    <property type="nucleotide sequence ID" value="NZ_CP113257.1"/>
</dbReference>
<feature type="domain" description="Zinc finger/thioredoxin putative" evidence="2">
    <location>
        <begin position="5"/>
        <end position="40"/>
    </location>
</feature>
<organism evidence="3 4">
    <name type="scientific">Stutzerimonas frequens</name>
    <dbReference type="NCBI Taxonomy" id="2968969"/>
    <lineage>
        <taxon>Bacteria</taxon>
        <taxon>Pseudomonadati</taxon>
        <taxon>Pseudomonadota</taxon>
        <taxon>Gammaproteobacteria</taxon>
        <taxon>Pseudomonadales</taxon>
        <taxon>Pseudomonadaceae</taxon>
        <taxon>Stutzerimonas</taxon>
    </lineage>
</organism>
<dbReference type="InterPro" id="IPR011723">
    <property type="entry name" value="Znf/thioredoxin_put"/>
</dbReference>
<dbReference type="Pfam" id="PF11906">
    <property type="entry name" value="DUF3426"/>
    <property type="match status" value="1"/>
</dbReference>
<dbReference type="AlphaFoldDB" id="A0AA47E2R0"/>
<proteinExistence type="predicted"/>
<gene>
    <name evidence="3" type="ORF">OSV15_19055</name>
</gene>
<evidence type="ECO:0000259" key="2">
    <source>
        <dbReference type="Pfam" id="PF13719"/>
    </source>
</evidence>
<dbReference type="EMBL" id="CP113257">
    <property type="protein sequence ID" value="WAE51744.1"/>
    <property type="molecule type" value="Genomic_DNA"/>
</dbReference>
<evidence type="ECO:0000256" key="1">
    <source>
        <dbReference type="SAM" id="MobiDB-lite"/>
    </source>
</evidence>
<dbReference type="InterPro" id="IPR021834">
    <property type="entry name" value="DUF3426"/>
</dbReference>
<name>A0AA47E2R0_9GAMM</name>
<protein>
    <submittedName>
        <fullName evidence="3">Zinc-ribbon and DUF3426 domain-containing protein</fullName>
    </submittedName>
</protein>
<feature type="region of interest" description="Disordered" evidence="1">
    <location>
        <begin position="121"/>
        <end position="142"/>
    </location>
</feature>
<sequence>MTSFVTQCPHCRTRFRIGRSQLRAARGAARCGACMEVFNAAHHLLRDDIDPTRPLTPPPLAAEQAEPEPGAIATAASPSPRSSDETLWIHDDLDLDSLDLDAELAKLERQERELSADLNALRHDSPGTSLPHEAPADAAAPQDESWAELLLNAEQSVSARRADEPDDSISFTPVSAETPRQPAPLAPSTSALSTARAQQARNERAEPELALPEQPMQAAEAIAPPRREPDLRDEPLFELDDEPLQLDWQERKNPWPRRLGWGALNLLALLALGAQYVAYNYDELSRQAAYRPWFERVCPTLGCELPALVDISQIKSSNLVVRSHPDFTGALVVDAILYNRAAFAQPFPLLEIRFADINGKLLASRSFKPSEYLSGELAGQAQMPPQVPIHIALDILDPGSQAVNYSLGFHSPD</sequence>
<feature type="region of interest" description="Disordered" evidence="1">
    <location>
        <begin position="157"/>
        <end position="216"/>
    </location>
</feature>
<accession>A0AA47E2R0</accession>
<evidence type="ECO:0000313" key="3">
    <source>
        <dbReference type="EMBL" id="WAE51744.1"/>
    </source>
</evidence>
<feature type="compositionally biased region" description="Low complexity" evidence="1">
    <location>
        <begin position="61"/>
        <end position="73"/>
    </location>
</feature>
<reference evidence="3" key="1">
    <citation type="submission" date="2022-11" db="EMBL/GenBank/DDBJ databases">
        <title>Genomic of Pseudomonas TF18.</title>
        <authorList>
            <person name="Liu T."/>
        </authorList>
    </citation>
    <scope>NUCLEOTIDE SEQUENCE</scope>
    <source>
        <strain evidence="3">TF18</strain>
    </source>
</reference>
<dbReference type="NCBIfam" id="TIGR02098">
    <property type="entry name" value="MJ0042_CXXC"/>
    <property type="match status" value="1"/>
</dbReference>
<dbReference type="Pfam" id="PF13719">
    <property type="entry name" value="Zn_ribbon_5"/>
    <property type="match status" value="1"/>
</dbReference>
<dbReference type="Proteomes" id="UP001164632">
    <property type="component" value="Chromosome"/>
</dbReference>
<feature type="region of interest" description="Disordered" evidence="1">
    <location>
        <begin position="48"/>
        <end position="85"/>
    </location>
</feature>
<evidence type="ECO:0000313" key="4">
    <source>
        <dbReference type="Proteomes" id="UP001164632"/>
    </source>
</evidence>